<protein>
    <submittedName>
        <fullName evidence="1">Type II toxin-antitoxin system prevent-host-death family antitoxin</fullName>
    </submittedName>
</protein>
<keyword evidence="2" id="KW-1185">Reference proteome</keyword>
<name>A0ABX1RP36_9PSEU</name>
<dbReference type="EMBL" id="JAAXKY010000201">
    <property type="protein sequence ID" value="NMH82153.1"/>
    <property type="molecule type" value="Genomic_DNA"/>
</dbReference>
<dbReference type="NCBIfam" id="TIGR01552">
    <property type="entry name" value="phd_fam"/>
    <property type="match status" value="1"/>
</dbReference>
<organism evidence="1 2">
    <name type="scientific">Pseudonocardia xinjiangensis</name>
    <dbReference type="NCBI Taxonomy" id="75289"/>
    <lineage>
        <taxon>Bacteria</taxon>
        <taxon>Bacillati</taxon>
        <taxon>Actinomycetota</taxon>
        <taxon>Actinomycetes</taxon>
        <taxon>Pseudonocardiales</taxon>
        <taxon>Pseudonocardiaceae</taxon>
        <taxon>Pseudonocardia</taxon>
    </lineage>
</organism>
<evidence type="ECO:0000313" key="2">
    <source>
        <dbReference type="Proteomes" id="UP001296706"/>
    </source>
</evidence>
<evidence type="ECO:0000313" key="1">
    <source>
        <dbReference type="EMBL" id="NMH82153.1"/>
    </source>
</evidence>
<gene>
    <name evidence="1" type="ORF">HF577_34325</name>
</gene>
<dbReference type="Proteomes" id="UP001296706">
    <property type="component" value="Unassembled WGS sequence"/>
</dbReference>
<accession>A0ABX1RP36</accession>
<comment type="caution">
    <text evidence="1">The sequence shown here is derived from an EMBL/GenBank/DDBJ whole genome shotgun (WGS) entry which is preliminary data.</text>
</comment>
<dbReference type="RefSeq" id="WP_169400165.1">
    <property type="nucleotide sequence ID" value="NZ_BAAAJH010000001.1"/>
</dbReference>
<reference evidence="1 2" key="1">
    <citation type="submission" date="2020-04" db="EMBL/GenBank/DDBJ databases">
        <authorList>
            <person name="Klaysubun C."/>
            <person name="Duangmal K."/>
            <person name="Lipun K."/>
        </authorList>
    </citation>
    <scope>NUCLEOTIDE SEQUENCE [LARGE SCALE GENOMIC DNA]</scope>
    <source>
        <strain evidence="1 2">JCM 11839</strain>
    </source>
</reference>
<sequence length="59" mass="6374">MADEVVASRELRNDTAGLLRRVEAGERLTIPSTGGQWPSSCRCSGLGEHGSDGTTWWRG</sequence>
<proteinExistence type="predicted"/>